<dbReference type="AlphaFoldDB" id="A0AA39PJL0"/>
<keyword evidence="3" id="KW-1185">Reference proteome</keyword>
<reference evidence="2" key="1">
    <citation type="submission" date="2023-06" db="EMBL/GenBank/DDBJ databases">
        <authorList>
            <consortium name="Lawrence Berkeley National Laboratory"/>
            <person name="Ahrendt S."/>
            <person name="Sahu N."/>
            <person name="Indic B."/>
            <person name="Wong-Bajracharya J."/>
            <person name="Merenyi Z."/>
            <person name="Ke H.-M."/>
            <person name="Monk M."/>
            <person name="Kocsube S."/>
            <person name="Drula E."/>
            <person name="Lipzen A."/>
            <person name="Balint B."/>
            <person name="Henrissat B."/>
            <person name="Andreopoulos B."/>
            <person name="Martin F.M."/>
            <person name="Harder C.B."/>
            <person name="Rigling D."/>
            <person name="Ford K.L."/>
            <person name="Foster G.D."/>
            <person name="Pangilinan J."/>
            <person name="Papanicolaou A."/>
            <person name="Barry K."/>
            <person name="LaButti K."/>
            <person name="Viragh M."/>
            <person name="Koriabine M."/>
            <person name="Yan M."/>
            <person name="Riley R."/>
            <person name="Champramary S."/>
            <person name="Plett K.L."/>
            <person name="Tsai I.J."/>
            <person name="Slot J."/>
            <person name="Sipos G."/>
            <person name="Plett J."/>
            <person name="Nagy L.G."/>
            <person name="Grigoriev I.V."/>
        </authorList>
    </citation>
    <scope>NUCLEOTIDE SEQUENCE</scope>
    <source>
        <strain evidence="2">ICMP 16352</strain>
    </source>
</reference>
<gene>
    <name evidence="2" type="ORF">IW261DRAFT_1458574</name>
</gene>
<keyword evidence="1" id="KW-0472">Membrane</keyword>
<comment type="caution">
    <text evidence="2">The sequence shown here is derived from an EMBL/GenBank/DDBJ whole genome shotgun (WGS) entry which is preliminary data.</text>
</comment>
<protein>
    <submittedName>
        <fullName evidence="2">Uncharacterized protein</fullName>
    </submittedName>
</protein>
<accession>A0AA39PJL0</accession>
<dbReference type="Proteomes" id="UP001175227">
    <property type="component" value="Unassembled WGS sequence"/>
</dbReference>
<feature type="transmembrane region" description="Helical" evidence="1">
    <location>
        <begin position="29"/>
        <end position="46"/>
    </location>
</feature>
<evidence type="ECO:0000313" key="3">
    <source>
        <dbReference type="Proteomes" id="UP001175227"/>
    </source>
</evidence>
<organism evidence="2 3">
    <name type="scientific">Armillaria novae-zelandiae</name>
    <dbReference type="NCBI Taxonomy" id="153914"/>
    <lineage>
        <taxon>Eukaryota</taxon>
        <taxon>Fungi</taxon>
        <taxon>Dikarya</taxon>
        <taxon>Basidiomycota</taxon>
        <taxon>Agaricomycotina</taxon>
        <taxon>Agaricomycetes</taxon>
        <taxon>Agaricomycetidae</taxon>
        <taxon>Agaricales</taxon>
        <taxon>Marasmiineae</taxon>
        <taxon>Physalacriaceae</taxon>
        <taxon>Armillaria</taxon>
    </lineage>
</organism>
<keyword evidence="1" id="KW-0812">Transmembrane</keyword>
<evidence type="ECO:0000313" key="2">
    <source>
        <dbReference type="EMBL" id="KAK0484759.1"/>
    </source>
</evidence>
<evidence type="ECO:0000256" key="1">
    <source>
        <dbReference type="SAM" id="Phobius"/>
    </source>
</evidence>
<dbReference type="EMBL" id="JAUEPR010000005">
    <property type="protein sequence ID" value="KAK0484759.1"/>
    <property type="molecule type" value="Genomic_DNA"/>
</dbReference>
<name>A0AA39PJL0_9AGAR</name>
<keyword evidence="1" id="KW-1133">Transmembrane helix</keyword>
<sequence length="85" mass="9877">MSPIKMICVLFVFPRYTLTATHWTFSTLLAFLLLAWCVPATGSRLLDVRYRPKRSLSPYKRIGTYFISDSRNQLPATREFAGFLR</sequence>
<proteinExistence type="predicted"/>